<feature type="transmembrane region" description="Helical" evidence="2">
    <location>
        <begin position="81"/>
        <end position="104"/>
    </location>
</feature>
<feature type="compositionally biased region" description="Low complexity" evidence="1">
    <location>
        <begin position="30"/>
        <end position="44"/>
    </location>
</feature>
<evidence type="ECO:0000256" key="3">
    <source>
        <dbReference type="SAM" id="SignalP"/>
    </source>
</evidence>
<keyword evidence="3" id="KW-0732">Signal</keyword>
<evidence type="ECO:0000256" key="2">
    <source>
        <dbReference type="SAM" id="Phobius"/>
    </source>
</evidence>
<gene>
    <name evidence="4" type="ORF">BDQ12DRAFT_673039</name>
</gene>
<dbReference type="AlphaFoldDB" id="A0A5C3MGT9"/>
<keyword evidence="5" id="KW-1185">Reference proteome</keyword>
<dbReference type="EMBL" id="ML213590">
    <property type="protein sequence ID" value="TFK44470.1"/>
    <property type="molecule type" value="Genomic_DNA"/>
</dbReference>
<evidence type="ECO:0000256" key="1">
    <source>
        <dbReference type="SAM" id="MobiDB-lite"/>
    </source>
</evidence>
<feature type="chain" id="PRO_5023045824" description="Mid2 domain-containing protein" evidence="3">
    <location>
        <begin position="24"/>
        <end position="144"/>
    </location>
</feature>
<feature type="region of interest" description="Disordered" evidence="1">
    <location>
        <begin position="24"/>
        <end position="44"/>
    </location>
</feature>
<feature type="signal peptide" evidence="3">
    <location>
        <begin position="1"/>
        <end position="23"/>
    </location>
</feature>
<evidence type="ECO:0000313" key="5">
    <source>
        <dbReference type="Proteomes" id="UP000308652"/>
    </source>
</evidence>
<feature type="region of interest" description="Disordered" evidence="1">
    <location>
        <begin position="124"/>
        <end position="144"/>
    </location>
</feature>
<keyword evidence="2" id="KW-0472">Membrane</keyword>
<evidence type="ECO:0008006" key="6">
    <source>
        <dbReference type="Google" id="ProtNLM"/>
    </source>
</evidence>
<organism evidence="4 5">
    <name type="scientific">Crucibulum laeve</name>
    <dbReference type="NCBI Taxonomy" id="68775"/>
    <lineage>
        <taxon>Eukaryota</taxon>
        <taxon>Fungi</taxon>
        <taxon>Dikarya</taxon>
        <taxon>Basidiomycota</taxon>
        <taxon>Agaricomycotina</taxon>
        <taxon>Agaricomycetes</taxon>
        <taxon>Agaricomycetidae</taxon>
        <taxon>Agaricales</taxon>
        <taxon>Agaricineae</taxon>
        <taxon>Nidulariaceae</taxon>
        <taxon>Crucibulum</taxon>
    </lineage>
</organism>
<name>A0A5C3MGT9_9AGAR</name>
<evidence type="ECO:0000313" key="4">
    <source>
        <dbReference type="EMBL" id="TFK44470.1"/>
    </source>
</evidence>
<feature type="compositionally biased region" description="Basic and acidic residues" evidence="1">
    <location>
        <begin position="132"/>
        <end position="144"/>
    </location>
</feature>
<dbReference type="Proteomes" id="UP000308652">
    <property type="component" value="Unassembled WGS sequence"/>
</dbReference>
<proteinExistence type="predicted"/>
<keyword evidence="2" id="KW-0812">Transmembrane</keyword>
<sequence length="144" mass="15309">MDPSLLSTLIFSTLSLFVIEVNAKGGGKSSSGSKSSSKSSTKTKTGSTIIFVGGSGGQAAHCKDSVTGQIVRCPSNHKKNIIIIVVISSIVGLTLIGLLVWFILRHRRNKRSLAEKTIDTPAPKDVSKGAYKKLDNSTEDQVHI</sequence>
<reference evidence="4 5" key="1">
    <citation type="journal article" date="2019" name="Nat. Ecol. Evol.">
        <title>Megaphylogeny resolves global patterns of mushroom evolution.</title>
        <authorList>
            <person name="Varga T."/>
            <person name="Krizsan K."/>
            <person name="Foldi C."/>
            <person name="Dima B."/>
            <person name="Sanchez-Garcia M."/>
            <person name="Sanchez-Ramirez S."/>
            <person name="Szollosi G.J."/>
            <person name="Szarkandi J.G."/>
            <person name="Papp V."/>
            <person name="Albert L."/>
            <person name="Andreopoulos W."/>
            <person name="Angelini C."/>
            <person name="Antonin V."/>
            <person name="Barry K.W."/>
            <person name="Bougher N.L."/>
            <person name="Buchanan P."/>
            <person name="Buyck B."/>
            <person name="Bense V."/>
            <person name="Catcheside P."/>
            <person name="Chovatia M."/>
            <person name="Cooper J."/>
            <person name="Damon W."/>
            <person name="Desjardin D."/>
            <person name="Finy P."/>
            <person name="Geml J."/>
            <person name="Haridas S."/>
            <person name="Hughes K."/>
            <person name="Justo A."/>
            <person name="Karasinski D."/>
            <person name="Kautmanova I."/>
            <person name="Kiss B."/>
            <person name="Kocsube S."/>
            <person name="Kotiranta H."/>
            <person name="LaButti K.M."/>
            <person name="Lechner B.E."/>
            <person name="Liimatainen K."/>
            <person name="Lipzen A."/>
            <person name="Lukacs Z."/>
            <person name="Mihaltcheva S."/>
            <person name="Morgado L.N."/>
            <person name="Niskanen T."/>
            <person name="Noordeloos M.E."/>
            <person name="Ohm R.A."/>
            <person name="Ortiz-Santana B."/>
            <person name="Ovrebo C."/>
            <person name="Racz N."/>
            <person name="Riley R."/>
            <person name="Savchenko A."/>
            <person name="Shiryaev A."/>
            <person name="Soop K."/>
            <person name="Spirin V."/>
            <person name="Szebenyi C."/>
            <person name="Tomsovsky M."/>
            <person name="Tulloss R.E."/>
            <person name="Uehling J."/>
            <person name="Grigoriev I.V."/>
            <person name="Vagvolgyi C."/>
            <person name="Papp T."/>
            <person name="Martin F.M."/>
            <person name="Miettinen O."/>
            <person name="Hibbett D.S."/>
            <person name="Nagy L.G."/>
        </authorList>
    </citation>
    <scope>NUCLEOTIDE SEQUENCE [LARGE SCALE GENOMIC DNA]</scope>
    <source>
        <strain evidence="4 5">CBS 166.37</strain>
    </source>
</reference>
<accession>A0A5C3MGT9</accession>
<protein>
    <recommendedName>
        <fullName evidence="6">Mid2 domain-containing protein</fullName>
    </recommendedName>
</protein>
<keyword evidence="2" id="KW-1133">Transmembrane helix</keyword>